<accession>A0A7S3JCP2</accession>
<evidence type="ECO:0000256" key="4">
    <source>
        <dbReference type="ARBA" id="ARBA00022989"/>
    </source>
</evidence>
<dbReference type="GO" id="GO:0016020">
    <property type="term" value="C:membrane"/>
    <property type="evidence" value="ECO:0007669"/>
    <property type="project" value="UniProtKB-SubCell"/>
</dbReference>
<protein>
    <recommendedName>
        <fullName evidence="9">Receptor expression-enhancing protein</fullName>
    </recommendedName>
</protein>
<evidence type="ECO:0000256" key="1">
    <source>
        <dbReference type="ARBA" id="ARBA00004141"/>
    </source>
</evidence>
<keyword evidence="5 7" id="KW-0472">Membrane</keyword>
<evidence type="ECO:0000313" key="8">
    <source>
        <dbReference type="EMBL" id="CAE0349331.1"/>
    </source>
</evidence>
<evidence type="ECO:0000256" key="5">
    <source>
        <dbReference type="ARBA" id="ARBA00023136"/>
    </source>
</evidence>
<keyword evidence="4 7" id="KW-1133">Transmembrane helix</keyword>
<feature type="transmembrane region" description="Helical" evidence="7">
    <location>
        <begin position="72"/>
        <end position="97"/>
    </location>
</feature>
<dbReference type="EMBL" id="HBII01019670">
    <property type="protein sequence ID" value="CAE0349331.1"/>
    <property type="molecule type" value="Transcribed_RNA"/>
</dbReference>
<dbReference type="Pfam" id="PF03134">
    <property type="entry name" value="TB2_DP1_HVA22"/>
    <property type="match status" value="1"/>
</dbReference>
<proteinExistence type="inferred from homology"/>
<dbReference type="AlphaFoldDB" id="A0A7S3JCP2"/>
<sequence length="158" mass="18358">MDKIEPYIELISSKTGVKTEYVRYGLLSGFILIFALGFGASLIANIVGVFYPAFQSFLALEKGEFTVCKKWLTYWVVFATFSILDHFASFILVWIPFYFLFKLVFLAYLFFPITDGAGFIYENYVRVYFKKYEAHIDEFAKKYEEASKLRGQAKSKPE</sequence>
<reference evidence="8" key="1">
    <citation type="submission" date="2021-01" db="EMBL/GenBank/DDBJ databases">
        <authorList>
            <person name="Corre E."/>
            <person name="Pelletier E."/>
            <person name="Niang G."/>
            <person name="Scheremetjew M."/>
            <person name="Finn R."/>
            <person name="Kale V."/>
            <person name="Holt S."/>
            <person name="Cochrane G."/>
            <person name="Meng A."/>
            <person name="Brown T."/>
            <person name="Cohen L."/>
        </authorList>
    </citation>
    <scope>NUCLEOTIDE SEQUENCE</scope>
    <source>
        <strain evidence="8">FSP1.4</strain>
    </source>
</reference>
<evidence type="ECO:0000256" key="3">
    <source>
        <dbReference type="ARBA" id="ARBA00022692"/>
    </source>
</evidence>
<evidence type="ECO:0000256" key="2">
    <source>
        <dbReference type="ARBA" id="ARBA00008573"/>
    </source>
</evidence>
<keyword evidence="3 7" id="KW-0812">Transmembrane</keyword>
<dbReference type="PANTHER" id="PTHR12300:SF161">
    <property type="entry name" value="RECEPTOR EXPRESSION-ENHANCING PROTEIN"/>
    <property type="match status" value="1"/>
</dbReference>
<evidence type="ECO:0000256" key="7">
    <source>
        <dbReference type="SAM" id="Phobius"/>
    </source>
</evidence>
<evidence type="ECO:0008006" key="9">
    <source>
        <dbReference type="Google" id="ProtNLM"/>
    </source>
</evidence>
<comment type="similarity">
    <text evidence="2 6">Belongs to the DP1 family.</text>
</comment>
<evidence type="ECO:0000256" key="6">
    <source>
        <dbReference type="RuleBase" id="RU362006"/>
    </source>
</evidence>
<organism evidence="8">
    <name type="scientific">Euplotes harpa</name>
    <dbReference type="NCBI Taxonomy" id="151035"/>
    <lineage>
        <taxon>Eukaryota</taxon>
        <taxon>Sar</taxon>
        <taxon>Alveolata</taxon>
        <taxon>Ciliophora</taxon>
        <taxon>Intramacronucleata</taxon>
        <taxon>Spirotrichea</taxon>
        <taxon>Hypotrichia</taxon>
        <taxon>Euplotida</taxon>
        <taxon>Euplotidae</taxon>
        <taxon>Euplotes</taxon>
    </lineage>
</organism>
<gene>
    <name evidence="8" type="ORF">EHAR0213_LOCUS8243</name>
</gene>
<feature type="transmembrane region" description="Helical" evidence="7">
    <location>
        <begin position="26"/>
        <end position="51"/>
    </location>
</feature>
<dbReference type="PANTHER" id="PTHR12300">
    <property type="entry name" value="HVA22-LIKE PROTEINS"/>
    <property type="match status" value="1"/>
</dbReference>
<feature type="transmembrane region" description="Helical" evidence="7">
    <location>
        <begin position="103"/>
        <end position="121"/>
    </location>
</feature>
<name>A0A7S3JCP2_9SPIT</name>
<dbReference type="InterPro" id="IPR004345">
    <property type="entry name" value="TB2_DP1_HVA22"/>
</dbReference>
<comment type="subcellular location">
    <subcellularLocation>
        <location evidence="1 6">Membrane</location>
        <topology evidence="1 6">Multi-pass membrane protein</topology>
    </subcellularLocation>
</comment>